<comment type="similarity">
    <text evidence="2">Belongs to the major facilitator superfamily. Monocarboxylate porter (TC 2.A.1.13) family.</text>
</comment>
<proteinExistence type="inferred from homology"/>
<evidence type="ECO:0000256" key="1">
    <source>
        <dbReference type="ARBA" id="ARBA00004141"/>
    </source>
</evidence>
<evidence type="ECO:0000256" key="2">
    <source>
        <dbReference type="ARBA" id="ARBA00006727"/>
    </source>
</evidence>
<evidence type="ECO:0000313" key="5">
    <source>
        <dbReference type="Proteomes" id="UP000703269"/>
    </source>
</evidence>
<keyword evidence="3" id="KW-1133">Transmembrane helix</keyword>
<dbReference type="PANTHER" id="PTHR11360:SF287">
    <property type="entry name" value="MFS MONOCARBOXYLATE TRANSPORTER"/>
    <property type="match status" value="1"/>
</dbReference>
<keyword evidence="3" id="KW-0472">Membrane</keyword>
<feature type="transmembrane region" description="Helical" evidence="3">
    <location>
        <begin position="213"/>
        <end position="238"/>
    </location>
</feature>
<reference evidence="4 5" key="1">
    <citation type="submission" date="2021-08" db="EMBL/GenBank/DDBJ databases">
        <title>Draft Genome Sequence of Phanerochaete sordida strain YK-624.</title>
        <authorList>
            <person name="Mori T."/>
            <person name="Dohra H."/>
            <person name="Suzuki T."/>
            <person name="Kawagishi H."/>
            <person name="Hirai H."/>
        </authorList>
    </citation>
    <scope>NUCLEOTIDE SEQUENCE [LARGE SCALE GENOMIC DNA]</scope>
    <source>
        <strain evidence="4 5">YK-624</strain>
    </source>
</reference>
<keyword evidence="3" id="KW-0812">Transmembrane</keyword>
<feature type="transmembrane region" description="Helical" evidence="3">
    <location>
        <begin position="97"/>
        <end position="117"/>
    </location>
</feature>
<evidence type="ECO:0000256" key="3">
    <source>
        <dbReference type="SAM" id="Phobius"/>
    </source>
</evidence>
<dbReference type="SUPFAM" id="SSF103473">
    <property type="entry name" value="MFS general substrate transporter"/>
    <property type="match status" value="1"/>
</dbReference>
<dbReference type="GO" id="GO:0022857">
    <property type="term" value="F:transmembrane transporter activity"/>
    <property type="evidence" value="ECO:0007669"/>
    <property type="project" value="InterPro"/>
</dbReference>
<dbReference type="InterPro" id="IPR036259">
    <property type="entry name" value="MFS_trans_sf"/>
</dbReference>
<feature type="transmembrane region" description="Helical" evidence="3">
    <location>
        <begin position="186"/>
        <end position="207"/>
    </location>
</feature>
<feature type="transmembrane region" description="Helical" evidence="3">
    <location>
        <begin position="440"/>
        <end position="464"/>
    </location>
</feature>
<feature type="transmembrane region" description="Helical" evidence="3">
    <location>
        <begin position="129"/>
        <end position="147"/>
    </location>
</feature>
<dbReference type="PANTHER" id="PTHR11360">
    <property type="entry name" value="MONOCARBOXYLATE TRANSPORTER"/>
    <property type="match status" value="1"/>
</dbReference>
<evidence type="ECO:0000313" key="4">
    <source>
        <dbReference type="EMBL" id="GJE99057.1"/>
    </source>
</evidence>
<feature type="transmembrane region" description="Helical" evidence="3">
    <location>
        <begin position="153"/>
        <end position="174"/>
    </location>
</feature>
<dbReference type="Gene3D" id="1.20.1250.20">
    <property type="entry name" value="MFS general substrate transporter like domains"/>
    <property type="match status" value="2"/>
</dbReference>
<dbReference type="AlphaFoldDB" id="A0A9P3LM71"/>
<organism evidence="4 5">
    <name type="scientific">Phanerochaete sordida</name>
    <dbReference type="NCBI Taxonomy" id="48140"/>
    <lineage>
        <taxon>Eukaryota</taxon>
        <taxon>Fungi</taxon>
        <taxon>Dikarya</taxon>
        <taxon>Basidiomycota</taxon>
        <taxon>Agaricomycotina</taxon>
        <taxon>Agaricomycetes</taxon>
        <taxon>Polyporales</taxon>
        <taxon>Phanerochaetaceae</taxon>
        <taxon>Phanerochaete</taxon>
    </lineage>
</organism>
<dbReference type="EMBL" id="BPQB01000100">
    <property type="protein sequence ID" value="GJE99057.1"/>
    <property type="molecule type" value="Genomic_DNA"/>
</dbReference>
<comment type="subcellular location">
    <subcellularLocation>
        <location evidence="1">Membrane</location>
        <topology evidence="1">Multi-pass membrane protein</topology>
    </subcellularLocation>
</comment>
<dbReference type="Pfam" id="PF07690">
    <property type="entry name" value="MFS_1"/>
    <property type="match status" value="1"/>
</dbReference>
<dbReference type="InterPro" id="IPR050327">
    <property type="entry name" value="Proton-linked_MCT"/>
</dbReference>
<keyword evidence="5" id="KW-1185">Reference proteome</keyword>
<dbReference type="InterPro" id="IPR011701">
    <property type="entry name" value="MFS"/>
</dbReference>
<sequence length="476" mass="50606">MASLNSDSCVTVCNPGDTSFAKKTSRLEAMGQLTVIPTPCPCPTLPPVDRGFAAWATLAASCMMGLFVFGFPKSAGVLLAAYLEDSLYTSQRSATTLLPLIGTFNMGILYCGGLLVTPSIRYFPPLRKVSTWVGIAICFASLLAASFTTNVKILIASEGVTFGVGAALVYCPLVSYMNEWFVERRGLANGVLFAADNVGGILFPIVIPVLISHFGIAITLRVYAIALVLCLLPAALLLKTRRPAPCCKAPTLDRTSDRRHWLRDRRFWFFITLNTLQGLGNFVPPTWLPTFTVSLGVSESKASLVLTLTNGATALSGFGAGWLSDRVNIWALGIGSLVLSTLATFLLWGIAATSYAGVLAFSIGYGLSAGCWSSMWSGFVRPVAGDDASLATTIFSLMLFTRGVGNFASTPISTALQTINSPITSSSAPRIGFAVDDSHFVAVIIYTGVCFAIAAIVAIVGWTLDHRSNVKQADEV</sequence>
<dbReference type="GO" id="GO:0016020">
    <property type="term" value="C:membrane"/>
    <property type="evidence" value="ECO:0007669"/>
    <property type="project" value="UniProtKB-SubCell"/>
</dbReference>
<feature type="transmembrane region" description="Helical" evidence="3">
    <location>
        <begin position="330"/>
        <end position="350"/>
    </location>
</feature>
<feature type="transmembrane region" description="Helical" evidence="3">
    <location>
        <begin position="52"/>
        <end position="71"/>
    </location>
</feature>
<feature type="transmembrane region" description="Helical" evidence="3">
    <location>
        <begin position="356"/>
        <end position="376"/>
    </location>
</feature>
<protein>
    <submittedName>
        <fullName evidence="4">MFS general substrate transporter</fullName>
    </submittedName>
</protein>
<accession>A0A9P3LM71</accession>
<dbReference type="OrthoDB" id="2213137at2759"/>
<feature type="transmembrane region" description="Helical" evidence="3">
    <location>
        <begin position="267"/>
        <end position="284"/>
    </location>
</feature>
<comment type="caution">
    <text evidence="4">The sequence shown here is derived from an EMBL/GenBank/DDBJ whole genome shotgun (WGS) entry which is preliminary data.</text>
</comment>
<gene>
    <name evidence="4" type="ORF">PsYK624_152970</name>
</gene>
<name>A0A9P3LM71_9APHY</name>
<dbReference type="Proteomes" id="UP000703269">
    <property type="component" value="Unassembled WGS sequence"/>
</dbReference>